<proteinExistence type="predicted"/>
<dbReference type="AlphaFoldDB" id="A0A0F9UQD0"/>
<dbReference type="PANTHER" id="PTHR38767:SF1">
    <property type="entry name" value="DNA POLYMERASE III SUBUNIT CHI"/>
    <property type="match status" value="1"/>
</dbReference>
<dbReference type="GO" id="GO:0003887">
    <property type="term" value="F:DNA-directed DNA polymerase activity"/>
    <property type="evidence" value="ECO:0007669"/>
    <property type="project" value="InterPro"/>
</dbReference>
<evidence type="ECO:0000313" key="1">
    <source>
        <dbReference type="EMBL" id="KKN95345.1"/>
    </source>
</evidence>
<dbReference type="GO" id="GO:0006260">
    <property type="term" value="P:DNA replication"/>
    <property type="evidence" value="ECO:0007669"/>
    <property type="project" value="InterPro"/>
</dbReference>
<dbReference type="SUPFAM" id="SSF102400">
    <property type="entry name" value="DNA polymerase III chi subunit"/>
    <property type="match status" value="1"/>
</dbReference>
<dbReference type="EMBL" id="LAZR01000071">
    <property type="protein sequence ID" value="KKN95345.1"/>
    <property type="molecule type" value="Genomic_DNA"/>
</dbReference>
<dbReference type="Gene3D" id="3.40.50.10110">
    <property type="entry name" value="DNA polymerase III subunit chi"/>
    <property type="match status" value="1"/>
</dbReference>
<accession>A0A0F9UQD0</accession>
<dbReference type="PANTHER" id="PTHR38767">
    <property type="entry name" value="DNA POLYMERASE III SUBUNIT CHI"/>
    <property type="match status" value="1"/>
</dbReference>
<organism evidence="1">
    <name type="scientific">marine sediment metagenome</name>
    <dbReference type="NCBI Taxonomy" id="412755"/>
    <lineage>
        <taxon>unclassified sequences</taxon>
        <taxon>metagenomes</taxon>
        <taxon>ecological metagenomes</taxon>
    </lineage>
</organism>
<dbReference type="InterPro" id="IPR007459">
    <property type="entry name" value="DNA_pol3_chi"/>
</dbReference>
<dbReference type="InterPro" id="IPR036768">
    <property type="entry name" value="PolIII_chi_sf"/>
</dbReference>
<comment type="caution">
    <text evidence="1">The sequence shown here is derived from an EMBL/GenBank/DDBJ whole genome shotgun (WGS) entry which is preliminary data.</text>
</comment>
<evidence type="ECO:0008006" key="2">
    <source>
        <dbReference type="Google" id="ProtNLM"/>
    </source>
</evidence>
<sequence length="143" mass="16449">MTRVDFYLLTSDQLNTRLDYACRLAHKAWAKGHRVYLHCSDAGQAEDLDRLLWSFKADSFLPHALHADRPEEAVVCGAGIDPAPHHDLLINLANETPTFFSRFSRLAEIVVEDDIVRVPARERFRFYRERGYPLNSHQIRTAG</sequence>
<protein>
    <recommendedName>
        <fullName evidence="2">DNA polymerase III subunit chi</fullName>
    </recommendedName>
</protein>
<gene>
    <name evidence="1" type="ORF">LCGC14_0178720</name>
</gene>
<dbReference type="GO" id="GO:0003677">
    <property type="term" value="F:DNA binding"/>
    <property type="evidence" value="ECO:0007669"/>
    <property type="project" value="InterPro"/>
</dbReference>
<reference evidence="1" key="1">
    <citation type="journal article" date="2015" name="Nature">
        <title>Complex archaea that bridge the gap between prokaryotes and eukaryotes.</title>
        <authorList>
            <person name="Spang A."/>
            <person name="Saw J.H."/>
            <person name="Jorgensen S.L."/>
            <person name="Zaremba-Niedzwiedzka K."/>
            <person name="Martijn J."/>
            <person name="Lind A.E."/>
            <person name="van Eijk R."/>
            <person name="Schleper C."/>
            <person name="Guy L."/>
            <person name="Ettema T.J."/>
        </authorList>
    </citation>
    <scope>NUCLEOTIDE SEQUENCE</scope>
</reference>
<dbReference type="GO" id="GO:0032298">
    <property type="term" value="P:positive regulation of DNA-templated DNA replication initiation"/>
    <property type="evidence" value="ECO:0007669"/>
    <property type="project" value="TreeGrafter"/>
</dbReference>
<name>A0A0F9UQD0_9ZZZZ</name>
<dbReference type="Pfam" id="PF04364">
    <property type="entry name" value="DNA_pol3_chi"/>
    <property type="match status" value="1"/>
</dbReference>